<keyword evidence="6" id="KW-0539">Nucleus</keyword>
<keyword evidence="3" id="KW-0805">Transcription regulation</keyword>
<dbReference type="SMART" id="SM00066">
    <property type="entry name" value="GAL4"/>
    <property type="match status" value="1"/>
</dbReference>
<comment type="subcellular location">
    <subcellularLocation>
        <location evidence="1">Nucleus</location>
    </subcellularLocation>
</comment>
<dbReference type="SUPFAM" id="SSF57701">
    <property type="entry name" value="Zn2/Cys6 DNA-binding domain"/>
    <property type="match status" value="1"/>
</dbReference>
<evidence type="ECO:0000256" key="4">
    <source>
        <dbReference type="ARBA" id="ARBA00023125"/>
    </source>
</evidence>
<evidence type="ECO:0000256" key="6">
    <source>
        <dbReference type="ARBA" id="ARBA00023242"/>
    </source>
</evidence>
<feature type="domain" description="Zn(2)-C6 fungal-type" evidence="8">
    <location>
        <begin position="29"/>
        <end position="59"/>
    </location>
</feature>
<accession>A0A9W9Y0U3</accession>
<dbReference type="AlphaFoldDB" id="A0A9W9Y0U3"/>
<evidence type="ECO:0000256" key="1">
    <source>
        <dbReference type="ARBA" id="ARBA00004123"/>
    </source>
</evidence>
<dbReference type="InterPro" id="IPR050987">
    <property type="entry name" value="AtrR-like"/>
</dbReference>
<dbReference type="PANTHER" id="PTHR46910">
    <property type="entry name" value="TRANSCRIPTION FACTOR PDR1"/>
    <property type="match status" value="1"/>
</dbReference>
<evidence type="ECO:0000256" key="7">
    <source>
        <dbReference type="SAM" id="MobiDB-lite"/>
    </source>
</evidence>
<dbReference type="Pfam" id="PF00172">
    <property type="entry name" value="Zn_clus"/>
    <property type="match status" value="1"/>
</dbReference>
<keyword evidence="5" id="KW-0804">Transcription</keyword>
<dbReference type="InterPro" id="IPR001138">
    <property type="entry name" value="Zn2Cys6_DnaBD"/>
</dbReference>
<dbReference type="GO" id="GO:0008270">
    <property type="term" value="F:zinc ion binding"/>
    <property type="evidence" value="ECO:0007669"/>
    <property type="project" value="InterPro"/>
</dbReference>
<feature type="compositionally biased region" description="Low complexity" evidence="7">
    <location>
        <begin position="140"/>
        <end position="150"/>
    </location>
</feature>
<sequence length="728" mass="81596">MSVEAQLQISVSQPEAGSYEMQPKRVPRACDSCRKKRIRCSAGQRPCMSCLLYRSTCTDSPPVPARAHRSKRTQSLVSLASRDEFRQARVQDVDHQTEGLTESPRPTPTVVSLQDDMVQPLHDHNMEAAQENHPSDHDNTSTTSGLLSSSDPWDPNLYMPNVFDFADSSNIPDLPDSILADFPQFNPGFDNTHERLPTLNAGGETDGGSRPISSTIRNPKVAGVHFLKDGLPSTKSSCLLPGLFLKKDACESRYQGLNSIGATLSSCLIYAKNNSSQLDEQSLLQYLIKGITYMDEANIATARRVDPEDLPDRSFVEHGVELFFKSIYLRYPIVSLELRHSWRQWYDGCHGPPDCIQFLCISMMVAIGATAHPSGPTKEMQQKVSALHQQAWSMMDYVLAHPYTGSVQVLLLHTLYFTQQGKLGIAWSTCGTALRLAESIGLHRHTPSELQLSDDLVRLRARLWWIAYSLDAFTSLCEGRPTGTSSDKTDAMIEPLTVQECPDDCELAPGPMIYVWHTTLACLVNQLADITGREKGASERLCCLAELDMKLIAWRDAIPLEYRPEQENLAPIQLRHHISWLYVQFFNVLRTLHWTSMLLTHRRDETFPTDRYPRLQSSEAICVASARSLIRTSNNRSIVSDTKEMRILGAPSAYFLAATSTIFMHILKEPQRLSATVDVEYLRAGIHHLTSDLFAAQLGQGREILMQMLEIAEAVTRPFKCINNSMNI</sequence>
<dbReference type="PROSITE" id="PS00463">
    <property type="entry name" value="ZN2_CY6_FUNGAL_1"/>
    <property type="match status" value="1"/>
</dbReference>
<dbReference type="SMART" id="SM00906">
    <property type="entry name" value="Fungal_trans"/>
    <property type="match status" value="1"/>
</dbReference>
<evidence type="ECO:0000256" key="3">
    <source>
        <dbReference type="ARBA" id="ARBA00023015"/>
    </source>
</evidence>
<reference evidence="9" key="1">
    <citation type="submission" date="2022-12" db="EMBL/GenBank/DDBJ databases">
        <authorList>
            <person name="Petersen C."/>
        </authorList>
    </citation>
    <scope>NUCLEOTIDE SEQUENCE</scope>
    <source>
        <strain evidence="9">IBT 29495</strain>
    </source>
</reference>
<dbReference type="OrthoDB" id="39175at2759"/>
<protein>
    <recommendedName>
        <fullName evidence="8">Zn(2)-C6 fungal-type domain-containing protein</fullName>
    </recommendedName>
</protein>
<organism evidence="9 10">
    <name type="scientific">Penicillium fimorum</name>
    <dbReference type="NCBI Taxonomy" id="1882269"/>
    <lineage>
        <taxon>Eukaryota</taxon>
        <taxon>Fungi</taxon>
        <taxon>Dikarya</taxon>
        <taxon>Ascomycota</taxon>
        <taxon>Pezizomycotina</taxon>
        <taxon>Eurotiomycetes</taxon>
        <taxon>Eurotiomycetidae</taxon>
        <taxon>Eurotiales</taxon>
        <taxon>Aspergillaceae</taxon>
        <taxon>Penicillium</taxon>
    </lineage>
</organism>
<dbReference type="GO" id="GO:0006351">
    <property type="term" value="P:DNA-templated transcription"/>
    <property type="evidence" value="ECO:0007669"/>
    <property type="project" value="InterPro"/>
</dbReference>
<evidence type="ECO:0000313" key="9">
    <source>
        <dbReference type="EMBL" id="KAJ5513819.1"/>
    </source>
</evidence>
<keyword evidence="2" id="KW-0479">Metal-binding</keyword>
<dbReference type="PANTHER" id="PTHR46910:SF3">
    <property type="entry name" value="HALOTOLERANCE PROTEIN 9-RELATED"/>
    <property type="match status" value="1"/>
</dbReference>
<dbReference type="EMBL" id="JAPWDS010000002">
    <property type="protein sequence ID" value="KAJ5513819.1"/>
    <property type="molecule type" value="Genomic_DNA"/>
</dbReference>
<evidence type="ECO:0000313" key="10">
    <source>
        <dbReference type="Proteomes" id="UP001149954"/>
    </source>
</evidence>
<dbReference type="InterPro" id="IPR036864">
    <property type="entry name" value="Zn2-C6_fun-type_DNA-bd_sf"/>
</dbReference>
<comment type="caution">
    <text evidence="9">The sequence shown here is derived from an EMBL/GenBank/DDBJ whole genome shotgun (WGS) entry which is preliminary data.</text>
</comment>
<evidence type="ECO:0000256" key="5">
    <source>
        <dbReference type="ARBA" id="ARBA00023163"/>
    </source>
</evidence>
<proteinExistence type="predicted"/>
<dbReference type="CDD" id="cd00067">
    <property type="entry name" value="GAL4"/>
    <property type="match status" value="1"/>
</dbReference>
<keyword evidence="4" id="KW-0238">DNA-binding</keyword>
<feature type="region of interest" description="Disordered" evidence="7">
    <location>
        <begin position="1"/>
        <end position="24"/>
    </location>
</feature>
<dbReference type="GO" id="GO:0005634">
    <property type="term" value="C:nucleus"/>
    <property type="evidence" value="ECO:0007669"/>
    <property type="project" value="UniProtKB-SubCell"/>
</dbReference>
<dbReference type="Pfam" id="PF04082">
    <property type="entry name" value="Fungal_trans"/>
    <property type="match status" value="1"/>
</dbReference>
<dbReference type="CDD" id="cd12148">
    <property type="entry name" value="fungal_TF_MHR"/>
    <property type="match status" value="1"/>
</dbReference>
<feature type="region of interest" description="Disordered" evidence="7">
    <location>
        <begin position="129"/>
        <end position="151"/>
    </location>
</feature>
<name>A0A9W9Y0U3_9EURO</name>
<dbReference type="Gene3D" id="4.10.240.10">
    <property type="entry name" value="Zn(2)-C6 fungal-type DNA-binding domain"/>
    <property type="match status" value="1"/>
</dbReference>
<evidence type="ECO:0000259" key="8">
    <source>
        <dbReference type="PROSITE" id="PS50048"/>
    </source>
</evidence>
<dbReference type="Proteomes" id="UP001149954">
    <property type="component" value="Unassembled WGS sequence"/>
</dbReference>
<dbReference type="InterPro" id="IPR007219">
    <property type="entry name" value="XnlR_reg_dom"/>
</dbReference>
<evidence type="ECO:0000256" key="2">
    <source>
        <dbReference type="ARBA" id="ARBA00022723"/>
    </source>
</evidence>
<reference evidence="9" key="2">
    <citation type="journal article" date="2023" name="IMA Fungus">
        <title>Comparative genomic study of the Penicillium genus elucidates a diverse pangenome and 15 lateral gene transfer events.</title>
        <authorList>
            <person name="Petersen C."/>
            <person name="Sorensen T."/>
            <person name="Nielsen M.R."/>
            <person name="Sondergaard T.E."/>
            <person name="Sorensen J.L."/>
            <person name="Fitzpatrick D.A."/>
            <person name="Frisvad J.C."/>
            <person name="Nielsen K.L."/>
        </authorList>
    </citation>
    <scope>NUCLEOTIDE SEQUENCE</scope>
    <source>
        <strain evidence="9">IBT 29495</strain>
    </source>
</reference>
<dbReference type="GO" id="GO:0003677">
    <property type="term" value="F:DNA binding"/>
    <property type="evidence" value="ECO:0007669"/>
    <property type="project" value="UniProtKB-KW"/>
</dbReference>
<feature type="compositionally biased region" description="Polar residues" evidence="7">
    <location>
        <begin position="1"/>
        <end position="15"/>
    </location>
</feature>
<gene>
    <name evidence="9" type="ORF">N7463_003371</name>
</gene>
<dbReference type="GO" id="GO:0000981">
    <property type="term" value="F:DNA-binding transcription factor activity, RNA polymerase II-specific"/>
    <property type="evidence" value="ECO:0007669"/>
    <property type="project" value="InterPro"/>
</dbReference>
<keyword evidence="10" id="KW-1185">Reference proteome</keyword>
<dbReference type="PROSITE" id="PS50048">
    <property type="entry name" value="ZN2_CY6_FUNGAL_2"/>
    <property type="match status" value="1"/>
</dbReference>